<feature type="domain" description="Methyltransferase type 11" evidence="1">
    <location>
        <begin position="49"/>
        <end position="143"/>
    </location>
</feature>
<dbReference type="Proteomes" id="UP000199025">
    <property type="component" value="Unassembled WGS sequence"/>
</dbReference>
<dbReference type="GO" id="GO:0008757">
    <property type="term" value="F:S-adenosylmethionine-dependent methyltransferase activity"/>
    <property type="evidence" value="ECO:0007669"/>
    <property type="project" value="InterPro"/>
</dbReference>
<dbReference type="Gene3D" id="3.40.50.150">
    <property type="entry name" value="Vaccinia Virus protein VP39"/>
    <property type="match status" value="1"/>
</dbReference>
<keyword evidence="2" id="KW-0489">Methyltransferase</keyword>
<protein>
    <submittedName>
        <fullName evidence="2">Methyltransferase domain-containing protein</fullName>
    </submittedName>
</protein>
<proteinExistence type="predicted"/>
<dbReference type="EMBL" id="FORP01000005">
    <property type="protein sequence ID" value="SFJ45678.1"/>
    <property type="molecule type" value="Genomic_DNA"/>
</dbReference>
<keyword evidence="3" id="KW-1185">Reference proteome</keyword>
<dbReference type="InterPro" id="IPR029063">
    <property type="entry name" value="SAM-dependent_MTases_sf"/>
</dbReference>
<dbReference type="InterPro" id="IPR052356">
    <property type="entry name" value="Thiol_S-MT"/>
</dbReference>
<dbReference type="AlphaFoldDB" id="A0A1I3RHC4"/>
<dbReference type="OrthoDB" id="65624at2"/>
<accession>A0A1I3RHC4</accession>
<dbReference type="CDD" id="cd02440">
    <property type="entry name" value="AdoMet_MTases"/>
    <property type="match status" value="1"/>
</dbReference>
<organism evidence="2 3">
    <name type="scientific">Amycolatopsis sacchari</name>
    <dbReference type="NCBI Taxonomy" id="115433"/>
    <lineage>
        <taxon>Bacteria</taxon>
        <taxon>Bacillati</taxon>
        <taxon>Actinomycetota</taxon>
        <taxon>Actinomycetes</taxon>
        <taxon>Pseudonocardiales</taxon>
        <taxon>Pseudonocardiaceae</taxon>
        <taxon>Amycolatopsis</taxon>
    </lineage>
</organism>
<evidence type="ECO:0000313" key="2">
    <source>
        <dbReference type="EMBL" id="SFJ45678.1"/>
    </source>
</evidence>
<dbReference type="InterPro" id="IPR013216">
    <property type="entry name" value="Methyltransf_11"/>
</dbReference>
<evidence type="ECO:0000313" key="3">
    <source>
        <dbReference type="Proteomes" id="UP000199025"/>
    </source>
</evidence>
<dbReference type="PANTHER" id="PTHR45036">
    <property type="entry name" value="METHYLTRANSFERASE LIKE 7B"/>
    <property type="match status" value="1"/>
</dbReference>
<sequence length="215" mass="23983">MTGKKRAARDGVWERFGAFVYEPFIHRGERLGMTERRAELLRGARGRVVEIGAGTGLNVRHYPREVDQVLLTEPVPAMYRRLSRRAAGRESVHVVQTTADALPVPDHSVDTVVSTLVLCTVPEVDRVLAELVRVLRPGGRLLFCEHVRAEDTRLARRQSRLAGPWAAFAQGCRCDRDTLGLIGRRFETLDVDTAAWRGMPSVVRPLVTGVARPLN</sequence>
<dbReference type="Pfam" id="PF08241">
    <property type="entry name" value="Methyltransf_11"/>
    <property type="match status" value="1"/>
</dbReference>
<evidence type="ECO:0000259" key="1">
    <source>
        <dbReference type="Pfam" id="PF08241"/>
    </source>
</evidence>
<dbReference type="STRING" id="115433.SAMN05421835_105322"/>
<name>A0A1I3RHC4_9PSEU</name>
<gene>
    <name evidence="2" type="ORF">SAMN05421835_105322</name>
</gene>
<dbReference type="PANTHER" id="PTHR45036:SF1">
    <property type="entry name" value="METHYLTRANSFERASE LIKE 7A"/>
    <property type="match status" value="1"/>
</dbReference>
<dbReference type="RefSeq" id="WP_091506125.1">
    <property type="nucleotide sequence ID" value="NZ_FORP01000005.1"/>
</dbReference>
<dbReference type="SUPFAM" id="SSF53335">
    <property type="entry name" value="S-adenosyl-L-methionine-dependent methyltransferases"/>
    <property type="match status" value="1"/>
</dbReference>
<reference evidence="2 3" key="1">
    <citation type="submission" date="2016-10" db="EMBL/GenBank/DDBJ databases">
        <authorList>
            <person name="de Groot N.N."/>
        </authorList>
    </citation>
    <scope>NUCLEOTIDE SEQUENCE [LARGE SCALE GENOMIC DNA]</scope>
    <source>
        <strain evidence="2 3">DSM 44468</strain>
    </source>
</reference>
<keyword evidence="2" id="KW-0808">Transferase</keyword>
<dbReference type="GO" id="GO:0032259">
    <property type="term" value="P:methylation"/>
    <property type="evidence" value="ECO:0007669"/>
    <property type="project" value="UniProtKB-KW"/>
</dbReference>